<evidence type="ECO:0000256" key="1">
    <source>
        <dbReference type="SAM" id="SignalP"/>
    </source>
</evidence>
<evidence type="ECO:0000313" key="4">
    <source>
        <dbReference type="Proteomes" id="UP000199371"/>
    </source>
</evidence>
<dbReference type="AlphaFoldDB" id="A0A1H6JW83"/>
<dbReference type="InterPro" id="IPR029058">
    <property type="entry name" value="AB_hydrolase_fold"/>
</dbReference>
<dbReference type="Gene3D" id="3.40.50.1820">
    <property type="entry name" value="alpha/beta hydrolase"/>
    <property type="match status" value="1"/>
</dbReference>
<sequence>MRLFTAIVATAMAYVFSAPAFAQTSYGPRLEGFDYPFEVKNYPLLTQGQQLEMAYMDVAPVTTANGKTAVLLHGKNFCAATWQASIKVLTQQGYRVVVPDQIGFCKSSKPQGYQFSLAQLAANTHSLLNSIGVTRPVMIGHSMGGMLTALCAAIPTRCGKNCAG</sequence>
<keyword evidence="1" id="KW-0732">Signal</keyword>
<feature type="signal peptide" evidence="1">
    <location>
        <begin position="1"/>
        <end position="22"/>
    </location>
</feature>
<dbReference type="EMBL" id="FNXF01000002">
    <property type="protein sequence ID" value="SEH66952.1"/>
    <property type="molecule type" value="Genomic_DNA"/>
</dbReference>
<name>A0A1H6JW83_9GAMM</name>
<keyword evidence="4" id="KW-1185">Reference proteome</keyword>
<proteinExistence type="predicted"/>
<dbReference type="InterPro" id="IPR000073">
    <property type="entry name" value="AB_hydrolase_1"/>
</dbReference>
<dbReference type="GO" id="GO:0016020">
    <property type="term" value="C:membrane"/>
    <property type="evidence" value="ECO:0007669"/>
    <property type="project" value="TreeGrafter"/>
</dbReference>
<keyword evidence="3" id="KW-0378">Hydrolase</keyword>
<evidence type="ECO:0000313" key="3">
    <source>
        <dbReference type="EMBL" id="SEH66952.1"/>
    </source>
</evidence>
<dbReference type="Proteomes" id="UP000199371">
    <property type="component" value="Unassembled WGS sequence"/>
</dbReference>
<dbReference type="PANTHER" id="PTHR43798">
    <property type="entry name" value="MONOACYLGLYCEROL LIPASE"/>
    <property type="match status" value="1"/>
</dbReference>
<organism evidence="3 4">
    <name type="scientific">Rheinheimera pacifica</name>
    <dbReference type="NCBI Taxonomy" id="173990"/>
    <lineage>
        <taxon>Bacteria</taxon>
        <taxon>Pseudomonadati</taxon>
        <taxon>Pseudomonadota</taxon>
        <taxon>Gammaproteobacteria</taxon>
        <taxon>Chromatiales</taxon>
        <taxon>Chromatiaceae</taxon>
        <taxon>Rheinheimera</taxon>
    </lineage>
</organism>
<dbReference type="SUPFAM" id="SSF53474">
    <property type="entry name" value="alpha/beta-Hydrolases"/>
    <property type="match status" value="1"/>
</dbReference>
<dbReference type="PANTHER" id="PTHR43798:SF33">
    <property type="entry name" value="HYDROLASE, PUTATIVE (AFU_ORTHOLOGUE AFUA_2G14860)-RELATED"/>
    <property type="match status" value="1"/>
</dbReference>
<accession>A0A1H6JW83</accession>
<dbReference type="STRING" id="173990.SAMN05660691_00781"/>
<dbReference type="GO" id="GO:0047372">
    <property type="term" value="F:monoacylglycerol lipase activity"/>
    <property type="evidence" value="ECO:0007669"/>
    <property type="project" value="TreeGrafter"/>
</dbReference>
<evidence type="ECO:0000259" key="2">
    <source>
        <dbReference type="Pfam" id="PF00561"/>
    </source>
</evidence>
<feature type="domain" description="AB hydrolase-1" evidence="2">
    <location>
        <begin position="70"/>
        <end position="155"/>
    </location>
</feature>
<gene>
    <name evidence="3" type="ORF">SAMN05660691_00781</name>
</gene>
<dbReference type="RefSeq" id="WP_218141292.1">
    <property type="nucleotide sequence ID" value="NZ_FNXF01000002.1"/>
</dbReference>
<protein>
    <submittedName>
        <fullName evidence="3">Alpha/beta hydrolase fold</fullName>
    </submittedName>
</protein>
<feature type="chain" id="PRO_5011581991" evidence="1">
    <location>
        <begin position="23"/>
        <end position="164"/>
    </location>
</feature>
<reference evidence="4" key="1">
    <citation type="submission" date="2016-10" db="EMBL/GenBank/DDBJ databases">
        <authorList>
            <person name="Varghese N."/>
            <person name="Submissions S."/>
        </authorList>
    </citation>
    <scope>NUCLEOTIDE SEQUENCE [LARGE SCALE GENOMIC DNA]</scope>
    <source>
        <strain evidence="4">DSM 17616</strain>
    </source>
</reference>
<dbReference type="GO" id="GO:0046464">
    <property type="term" value="P:acylglycerol catabolic process"/>
    <property type="evidence" value="ECO:0007669"/>
    <property type="project" value="TreeGrafter"/>
</dbReference>
<dbReference type="Pfam" id="PF00561">
    <property type="entry name" value="Abhydrolase_1"/>
    <property type="match status" value="1"/>
</dbReference>
<dbReference type="PRINTS" id="PR00111">
    <property type="entry name" value="ABHYDROLASE"/>
</dbReference>
<dbReference type="InterPro" id="IPR050266">
    <property type="entry name" value="AB_hydrolase_sf"/>
</dbReference>